<comment type="caution">
    <text evidence="2">The sequence shown here is derived from an EMBL/GenBank/DDBJ whole genome shotgun (WGS) entry which is preliminary data.</text>
</comment>
<accession>A0A8T2KT30</accession>
<organism evidence="2 3">
    <name type="scientific">Astyanax mexicanus</name>
    <name type="common">Blind cave fish</name>
    <name type="synonym">Astyanax fasciatus mexicanus</name>
    <dbReference type="NCBI Taxonomy" id="7994"/>
    <lineage>
        <taxon>Eukaryota</taxon>
        <taxon>Metazoa</taxon>
        <taxon>Chordata</taxon>
        <taxon>Craniata</taxon>
        <taxon>Vertebrata</taxon>
        <taxon>Euteleostomi</taxon>
        <taxon>Actinopterygii</taxon>
        <taxon>Neopterygii</taxon>
        <taxon>Teleostei</taxon>
        <taxon>Ostariophysi</taxon>
        <taxon>Characiformes</taxon>
        <taxon>Characoidei</taxon>
        <taxon>Acestrorhamphidae</taxon>
        <taxon>Acestrorhamphinae</taxon>
        <taxon>Astyanax</taxon>
    </lineage>
</organism>
<proteinExistence type="predicted"/>
<evidence type="ECO:0000256" key="1">
    <source>
        <dbReference type="SAM" id="MobiDB-lite"/>
    </source>
</evidence>
<protein>
    <recommendedName>
        <fullName evidence="4">MyoD family inhibitor domain containing</fullName>
    </recommendedName>
</protein>
<evidence type="ECO:0000313" key="2">
    <source>
        <dbReference type="EMBL" id="KAG9260146.1"/>
    </source>
</evidence>
<dbReference type="Proteomes" id="UP000752171">
    <property type="component" value="Unassembled WGS sequence"/>
</dbReference>
<dbReference type="AlphaFoldDB" id="A0A8T2KT30"/>
<gene>
    <name evidence="2" type="ORF">AMEX_G26376</name>
</gene>
<evidence type="ECO:0008006" key="4">
    <source>
        <dbReference type="Google" id="ProtNLM"/>
    </source>
</evidence>
<reference evidence="2 3" key="1">
    <citation type="submission" date="2021-07" db="EMBL/GenBank/DDBJ databases">
        <authorList>
            <person name="Imarazene B."/>
            <person name="Zahm M."/>
            <person name="Klopp C."/>
            <person name="Cabau C."/>
            <person name="Beille S."/>
            <person name="Jouanno E."/>
            <person name="Castinel A."/>
            <person name="Lluch J."/>
            <person name="Gil L."/>
            <person name="Kuchtly C."/>
            <person name="Lopez Roques C."/>
            <person name="Donnadieu C."/>
            <person name="Parrinello H."/>
            <person name="Journot L."/>
            <person name="Du K."/>
            <person name="Schartl M."/>
            <person name="Retaux S."/>
            <person name="Guiguen Y."/>
        </authorList>
    </citation>
    <scope>NUCLEOTIDE SEQUENCE [LARGE SCALE GENOMIC DNA]</scope>
    <source>
        <strain evidence="2">Pach_M1</strain>
        <tissue evidence="2">Testis</tissue>
    </source>
</reference>
<sequence length="220" mass="23619">MTEPQEETRPEREFSISAAPTETTAKNSGSSVSDYRPGLQDSHDASQLLHLQDPEPLVLDLALGVKSVERLLVCDSLKPPSTHHPSSHCSTCSCHLCYHHTSSASKTHLSRSSAHSQQRPGDDLCASVLLACLFCRVEECVSAAVDGLQQCVSCLCSELCSRLCCCDPASLEPVLEACPGCDPGGCVDSYLCSDCAACELCLHATECLEFGMEISQLLFH</sequence>
<evidence type="ECO:0000313" key="3">
    <source>
        <dbReference type="Proteomes" id="UP000752171"/>
    </source>
</evidence>
<feature type="region of interest" description="Disordered" evidence="1">
    <location>
        <begin position="1"/>
        <end position="41"/>
    </location>
</feature>
<feature type="compositionally biased region" description="Basic and acidic residues" evidence="1">
    <location>
        <begin position="1"/>
        <end position="14"/>
    </location>
</feature>
<feature type="compositionally biased region" description="Polar residues" evidence="1">
    <location>
        <begin position="18"/>
        <end position="33"/>
    </location>
</feature>
<dbReference type="EMBL" id="JAICCE010000024">
    <property type="protein sequence ID" value="KAG9260146.1"/>
    <property type="molecule type" value="Genomic_DNA"/>
</dbReference>
<dbReference type="KEGG" id="amex:103044200"/>
<name>A0A8T2KT30_ASTMX</name>